<evidence type="ECO:0000313" key="2">
    <source>
        <dbReference type="EMBL" id="PNP46084.1"/>
    </source>
</evidence>
<reference evidence="2 3" key="1">
    <citation type="submission" date="2017-02" db="EMBL/GenBank/DDBJ databases">
        <title>Genomes of Trichoderma spp. with biocontrol activity.</title>
        <authorList>
            <person name="Gardiner D."/>
            <person name="Kazan K."/>
            <person name="Vos C."/>
            <person name="Harvey P."/>
        </authorList>
    </citation>
    <scope>NUCLEOTIDE SEQUENCE [LARGE SCALE GENOMIC DNA]</scope>
    <source>
        <strain evidence="2 3">A5MH</strain>
    </source>
</reference>
<accession>A0A2K0TKN1</accession>
<dbReference type="OrthoDB" id="4886528at2759"/>
<comment type="caution">
    <text evidence="2">The sequence shown here is derived from an EMBL/GenBank/DDBJ whole genome shotgun (WGS) entry which is preliminary data.</text>
</comment>
<gene>
    <name evidence="2" type="ORF">TGAMA5MH_02119</name>
</gene>
<sequence length="114" mass="12079">MKFSVLSLLALTSSVAAFSGQFSTWYEGGGEGPGILHIYVTDYSTGSTYEGRDYDGSLSSQGKEISFVETSDGDYSWNASVWVTSDGCFNIDFQGAFGVGHGYCCGGFPCNLSA</sequence>
<organism evidence="2 3">
    <name type="scientific">Trichoderma gamsii</name>
    <dbReference type="NCBI Taxonomy" id="398673"/>
    <lineage>
        <taxon>Eukaryota</taxon>
        <taxon>Fungi</taxon>
        <taxon>Dikarya</taxon>
        <taxon>Ascomycota</taxon>
        <taxon>Pezizomycotina</taxon>
        <taxon>Sordariomycetes</taxon>
        <taxon>Hypocreomycetidae</taxon>
        <taxon>Hypocreales</taxon>
        <taxon>Hypocreaceae</taxon>
        <taxon>Trichoderma</taxon>
    </lineage>
</organism>
<evidence type="ECO:0000313" key="3">
    <source>
        <dbReference type="Proteomes" id="UP000236546"/>
    </source>
</evidence>
<dbReference type="AlphaFoldDB" id="A0A2K0TKN1"/>
<feature type="chain" id="PRO_5014398261" evidence="1">
    <location>
        <begin position="18"/>
        <end position="114"/>
    </location>
</feature>
<proteinExistence type="predicted"/>
<keyword evidence="1" id="KW-0732">Signal</keyword>
<name>A0A2K0TKN1_9HYPO</name>
<feature type="signal peptide" evidence="1">
    <location>
        <begin position="1"/>
        <end position="17"/>
    </location>
</feature>
<evidence type="ECO:0000256" key="1">
    <source>
        <dbReference type="SAM" id="SignalP"/>
    </source>
</evidence>
<dbReference type="EMBL" id="MTYH01000016">
    <property type="protein sequence ID" value="PNP46084.1"/>
    <property type="molecule type" value="Genomic_DNA"/>
</dbReference>
<dbReference type="Proteomes" id="UP000236546">
    <property type="component" value="Unassembled WGS sequence"/>
</dbReference>
<protein>
    <submittedName>
        <fullName evidence="2">Uncharacterized protein</fullName>
    </submittedName>
</protein>